<evidence type="ECO:0000313" key="4">
    <source>
        <dbReference type="EMBL" id="EMA30214.1"/>
    </source>
</evidence>
<dbReference type="PANTHER" id="PTHR48090">
    <property type="entry name" value="UNDECAPRENYL-PHOSPHATE 4-DEOXY-4-FORMAMIDO-L-ARABINOSE TRANSFERASE-RELATED"/>
    <property type="match status" value="1"/>
</dbReference>
<dbReference type="Pfam" id="PF26629">
    <property type="entry name" value="GT2_TM_C"/>
    <property type="match status" value="1"/>
</dbReference>
<dbReference type="InterPro" id="IPR001173">
    <property type="entry name" value="Glyco_trans_2-like"/>
</dbReference>
<keyword evidence="1" id="KW-0812">Transmembrane</keyword>
<feature type="transmembrane region" description="Helical" evidence="1">
    <location>
        <begin position="300"/>
        <end position="322"/>
    </location>
</feature>
<dbReference type="OrthoDB" id="147253at2157"/>
<dbReference type="InterPro" id="IPR029044">
    <property type="entry name" value="Nucleotide-diphossugar_trans"/>
</dbReference>
<evidence type="ECO:0000256" key="1">
    <source>
        <dbReference type="SAM" id="Phobius"/>
    </source>
</evidence>
<keyword evidence="1" id="KW-1133">Transmembrane helix</keyword>
<evidence type="ECO:0000259" key="2">
    <source>
        <dbReference type="Pfam" id="PF00535"/>
    </source>
</evidence>
<feature type="transmembrane region" description="Helical" evidence="1">
    <location>
        <begin position="378"/>
        <end position="402"/>
    </location>
</feature>
<dbReference type="PANTHER" id="PTHR48090:SF7">
    <property type="entry name" value="RFBJ PROTEIN"/>
    <property type="match status" value="1"/>
</dbReference>
<name>M0LCQ9_HALJT</name>
<keyword evidence="5" id="KW-1185">Reference proteome</keyword>
<dbReference type="Proteomes" id="UP000011524">
    <property type="component" value="Unassembled WGS sequence"/>
</dbReference>
<dbReference type="SUPFAM" id="SSF53448">
    <property type="entry name" value="Nucleotide-diphospho-sugar transferases"/>
    <property type="match status" value="1"/>
</dbReference>
<dbReference type="EMBL" id="AOLY01000035">
    <property type="protein sequence ID" value="EMA30214.1"/>
    <property type="molecule type" value="Genomic_DNA"/>
</dbReference>
<protein>
    <submittedName>
        <fullName evidence="4">Dolichyl-phosphate beta-D-mannosyltransferase</fullName>
    </submittedName>
</protein>
<dbReference type="AlphaFoldDB" id="M0LCQ9"/>
<feature type="domain" description="Glycosyltransferase 2-like" evidence="2">
    <location>
        <begin position="37"/>
        <end position="198"/>
    </location>
</feature>
<dbReference type="Gene3D" id="3.90.550.10">
    <property type="entry name" value="Spore Coat Polysaccharide Biosynthesis Protein SpsA, Chain A"/>
    <property type="match status" value="1"/>
</dbReference>
<evidence type="ECO:0000259" key="3">
    <source>
        <dbReference type="Pfam" id="PF26629"/>
    </source>
</evidence>
<dbReference type="GO" id="GO:0016757">
    <property type="term" value="F:glycosyltransferase activity"/>
    <property type="evidence" value="ECO:0007669"/>
    <property type="project" value="UniProtKB-KW"/>
</dbReference>
<dbReference type="Pfam" id="PF00535">
    <property type="entry name" value="Glycos_transf_2"/>
    <property type="match status" value="1"/>
</dbReference>
<comment type="caution">
    <text evidence="4">The sequence shown here is derived from an EMBL/GenBank/DDBJ whole genome shotgun (WGS) entry which is preliminary data.</text>
</comment>
<organism evidence="4 5">
    <name type="scientific">Haloarcula japonica (strain ATCC 49778 / DSM 6131 / JCM 7785 / NBRC 101032 / NCIMB 13157 / TR-1)</name>
    <dbReference type="NCBI Taxonomy" id="1227453"/>
    <lineage>
        <taxon>Archaea</taxon>
        <taxon>Methanobacteriati</taxon>
        <taxon>Methanobacteriota</taxon>
        <taxon>Stenosarchaea group</taxon>
        <taxon>Halobacteria</taxon>
        <taxon>Halobacteriales</taxon>
        <taxon>Haloarculaceae</taxon>
        <taxon>Haloarcula</taxon>
    </lineage>
</organism>
<dbReference type="InterPro" id="IPR058718">
    <property type="entry name" value="Agl6_TM_C"/>
</dbReference>
<dbReference type="InterPro" id="IPR050256">
    <property type="entry name" value="Glycosyltransferase_2"/>
</dbReference>
<dbReference type="RefSeq" id="WP_004592606.1">
    <property type="nucleotide sequence ID" value="NZ_AOLY01000035.1"/>
</dbReference>
<feature type="transmembrane region" description="Helical" evidence="1">
    <location>
        <begin position="342"/>
        <end position="366"/>
    </location>
</feature>
<dbReference type="eggNOG" id="arCOG00894">
    <property type="taxonomic scope" value="Archaea"/>
</dbReference>
<keyword evidence="1" id="KW-0472">Membrane</keyword>
<sequence length="405" mass="43492">MTIQANQANQAGQQGIAAGTADEFLVTPESEVTPVLSVVMPTLNEEKGIVECIDRIKTAISELRVPTEIIVSDSSTDATPELARERGATVVTPDEPGYGYAYRYAFGKARGEYIAMGDADTTYDFKMIPQLLEPVQNGDADICMGSRLEGEIRDGSMPPLHKYVGNPLLTRFLNTFYGAGVSDAHSGFRVFTKDALETLELETTGMEFASEMIMEAGANDLIIEEVPIIYHEREGEETLDSFSDGWRHVRFMLVNAPDYLFSYPALLLVSIGAVLMSLSIARLSIGGVNFGIQTMVGGSLLAIVGYQVWTLALFSSIAANPINKPDGVLVGMIREQFQLEHGASIGILAAAVGILYLGSVFGRWLLAGEAALPSATATLLASTVVVLGLQTVFGSFFMSMLADSS</sequence>
<dbReference type="STRING" id="1227453.C444_10039"/>
<evidence type="ECO:0000313" key="5">
    <source>
        <dbReference type="Proteomes" id="UP000011524"/>
    </source>
</evidence>
<reference evidence="4 5" key="1">
    <citation type="journal article" date="2014" name="PLoS Genet.">
        <title>Phylogenetically driven sequencing of extremely halophilic archaea reveals strategies for static and dynamic osmo-response.</title>
        <authorList>
            <person name="Becker E.A."/>
            <person name="Seitzer P.M."/>
            <person name="Tritt A."/>
            <person name="Larsen D."/>
            <person name="Krusor M."/>
            <person name="Yao A.I."/>
            <person name="Wu D."/>
            <person name="Madern D."/>
            <person name="Eisen J.A."/>
            <person name="Darling A.E."/>
            <person name="Facciotti M.T."/>
        </authorList>
    </citation>
    <scope>NUCLEOTIDE SEQUENCE [LARGE SCALE GENOMIC DNA]</scope>
    <source>
        <strain evidence="5">ATCC 49778 / DSM 6131 / JCM 7785 / NBRC 101032 / NCIMB 13157 / TR-1</strain>
    </source>
</reference>
<feature type="domain" description="Low-salt glycan biosynthesis hexosyltransferase Agl6 C-terminal transmembrane region" evidence="3">
    <location>
        <begin position="324"/>
        <end position="402"/>
    </location>
</feature>
<dbReference type="CDD" id="cd04179">
    <property type="entry name" value="DPM_DPG-synthase_like"/>
    <property type="match status" value="1"/>
</dbReference>
<gene>
    <name evidence="4" type="ORF">C444_10039</name>
</gene>
<proteinExistence type="predicted"/>
<accession>M0LCQ9</accession>
<feature type="transmembrane region" description="Helical" evidence="1">
    <location>
        <begin position="260"/>
        <end position="280"/>
    </location>
</feature>
<dbReference type="PATRIC" id="fig|1227453.3.peg.1967"/>